<reference evidence="3" key="1">
    <citation type="submission" date="2016-06" db="UniProtKB">
        <authorList>
            <consortium name="WormBaseParasite"/>
        </authorList>
    </citation>
    <scope>IDENTIFICATION</scope>
</reference>
<keyword evidence="2" id="KW-1185">Reference proteome</keyword>
<protein>
    <submittedName>
        <fullName evidence="3">Reverse transcriptase domain-containing protein</fullName>
    </submittedName>
</protein>
<sequence length="111" mass="12964">MEYHTKISWQKQLENQMGNIMFGGDQAKFPNNIARRIQQVAVMTTNIETELQLYGNRIFYSAAECCGFKRLPRRLKVRITCSWMREVQLAVNEKKAAFKKWLASKELSTCV</sequence>
<proteinExistence type="predicted"/>
<dbReference type="Proteomes" id="UP000270296">
    <property type="component" value="Unassembled WGS sequence"/>
</dbReference>
<name>A0A183JA04_9BILA</name>
<evidence type="ECO:0000313" key="3">
    <source>
        <dbReference type="WBParaSite" id="SBAD_0001311201-mRNA-1"/>
    </source>
</evidence>
<dbReference type="EMBL" id="UZAM01018537">
    <property type="protein sequence ID" value="VDP51043.1"/>
    <property type="molecule type" value="Genomic_DNA"/>
</dbReference>
<dbReference type="AlphaFoldDB" id="A0A183JA04"/>
<evidence type="ECO:0000313" key="2">
    <source>
        <dbReference type="Proteomes" id="UP000270296"/>
    </source>
</evidence>
<reference evidence="1 2" key="2">
    <citation type="submission" date="2018-11" db="EMBL/GenBank/DDBJ databases">
        <authorList>
            <consortium name="Pathogen Informatics"/>
        </authorList>
    </citation>
    <scope>NUCLEOTIDE SEQUENCE [LARGE SCALE GENOMIC DNA]</scope>
</reference>
<gene>
    <name evidence="1" type="ORF">SBAD_LOCUS12703</name>
</gene>
<organism evidence="3">
    <name type="scientific">Soboliphyme baturini</name>
    <dbReference type="NCBI Taxonomy" id="241478"/>
    <lineage>
        <taxon>Eukaryota</taxon>
        <taxon>Metazoa</taxon>
        <taxon>Ecdysozoa</taxon>
        <taxon>Nematoda</taxon>
        <taxon>Enoplea</taxon>
        <taxon>Dorylaimia</taxon>
        <taxon>Dioctophymatida</taxon>
        <taxon>Dioctophymatoidea</taxon>
        <taxon>Soboliphymatidae</taxon>
        <taxon>Soboliphyme</taxon>
    </lineage>
</organism>
<accession>A0A183JA04</accession>
<dbReference type="WBParaSite" id="SBAD_0001311201-mRNA-1">
    <property type="protein sequence ID" value="SBAD_0001311201-mRNA-1"/>
    <property type="gene ID" value="SBAD_0001311201"/>
</dbReference>
<evidence type="ECO:0000313" key="1">
    <source>
        <dbReference type="EMBL" id="VDP51043.1"/>
    </source>
</evidence>